<keyword evidence="1" id="KW-0677">Repeat</keyword>
<organism evidence="3 4">
    <name type="scientific">Citrus clementina</name>
    <name type="common">Clementine</name>
    <name type="synonym">Citrus deliciosa x Citrus sinensis</name>
    <dbReference type="NCBI Taxonomy" id="85681"/>
    <lineage>
        <taxon>Eukaryota</taxon>
        <taxon>Viridiplantae</taxon>
        <taxon>Streptophyta</taxon>
        <taxon>Embryophyta</taxon>
        <taxon>Tracheophyta</taxon>
        <taxon>Spermatophyta</taxon>
        <taxon>Magnoliopsida</taxon>
        <taxon>eudicotyledons</taxon>
        <taxon>Gunneridae</taxon>
        <taxon>Pentapetalae</taxon>
        <taxon>rosids</taxon>
        <taxon>malvids</taxon>
        <taxon>Sapindales</taxon>
        <taxon>Rutaceae</taxon>
        <taxon>Aurantioideae</taxon>
        <taxon>Citrus</taxon>
    </lineage>
</organism>
<proteinExistence type="predicted"/>
<gene>
    <name evidence="3" type="ORF">CICLE_v10018287mg</name>
</gene>
<evidence type="ECO:0000256" key="1">
    <source>
        <dbReference type="ARBA" id="ARBA00022737"/>
    </source>
</evidence>
<dbReference type="Gramene" id="ESR59397">
    <property type="protein sequence ID" value="ESR59397"/>
    <property type="gene ID" value="CICLE_v10018287mg"/>
</dbReference>
<dbReference type="PANTHER" id="PTHR23155:SF1152">
    <property type="entry name" value="AAA+ ATPASE DOMAIN-CONTAINING PROTEIN"/>
    <property type="match status" value="1"/>
</dbReference>
<keyword evidence="4" id="KW-1185">Reference proteome</keyword>
<dbReference type="KEGG" id="cic:CICLE_v10018287mg"/>
<dbReference type="SUPFAM" id="SSF52058">
    <property type="entry name" value="L domain-like"/>
    <property type="match status" value="1"/>
</dbReference>
<dbReference type="Gene3D" id="3.80.10.10">
    <property type="entry name" value="Ribonuclease Inhibitor"/>
    <property type="match status" value="1"/>
</dbReference>
<dbReference type="PANTHER" id="PTHR23155">
    <property type="entry name" value="DISEASE RESISTANCE PROTEIN RP"/>
    <property type="match status" value="1"/>
</dbReference>
<feature type="domain" description="Disease resistance R13L4/SHOC-2-like LRR" evidence="2">
    <location>
        <begin position="93"/>
        <end position="218"/>
    </location>
</feature>
<dbReference type="EMBL" id="KI536312">
    <property type="protein sequence ID" value="ESR59397.1"/>
    <property type="molecule type" value="Genomic_DNA"/>
</dbReference>
<dbReference type="AlphaFoldDB" id="V4U0J0"/>
<dbReference type="GO" id="GO:0098542">
    <property type="term" value="P:defense response to other organism"/>
    <property type="evidence" value="ECO:0007669"/>
    <property type="project" value="TreeGrafter"/>
</dbReference>
<dbReference type="InterPro" id="IPR032675">
    <property type="entry name" value="LRR_dom_sf"/>
</dbReference>
<sequence>MKIPFTCFKKGLKNNNKITIGGVTTCRVHDLWRDLAIEQTKKLNFIHICEDTANSRMPSWDRRLEHCNPYSSSFFLSNQRWDQSLTLTYLFGPLCRRFKLLRVLHFEGVVSNVLNSAGRCCNLPKEMVKLINLKYLRLTNAHIDGIPSFIAKLQRLQTLDVFGSMGFIELPGEICELKELRHLIGDFDGNLNIETLSNLRTLKYPLSDCSCLVELRLSGKLEKLPEDLHEVLPNLECLSLKKSGLKEDPMPSVREVAEPHDP</sequence>
<dbReference type="InterPro" id="IPR055414">
    <property type="entry name" value="LRR_R13L4/SHOC2-like"/>
</dbReference>
<dbReference type="InParanoid" id="V4U0J0"/>
<dbReference type="Pfam" id="PF23598">
    <property type="entry name" value="LRR_14"/>
    <property type="match status" value="1"/>
</dbReference>
<dbReference type="OMA" id="IHICEDT"/>
<name>V4U0J0_CITCL</name>
<reference evidence="3 4" key="1">
    <citation type="submission" date="2013-10" db="EMBL/GenBank/DDBJ databases">
        <authorList>
            <consortium name="International Citrus Genome Consortium"/>
            <person name="Jenkins J."/>
            <person name="Schmutz J."/>
            <person name="Prochnik S."/>
            <person name="Rokhsar D."/>
            <person name="Gmitter F."/>
            <person name="Ollitrault P."/>
            <person name="Machado M."/>
            <person name="Talon M."/>
            <person name="Wincker P."/>
            <person name="Jaillon O."/>
            <person name="Morgante M."/>
        </authorList>
    </citation>
    <scope>NUCLEOTIDE SEQUENCE</scope>
    <source>
        <strain evidence="4">cv. Clemenules</strain>
    </source>
</reference>
<dbReference type="Proteomes" id="UP000030687">
    <property type="component" value="Unassembled WGS sequence"/>
</dbReference>
<protein>
    <recommendedName>
        <fullName evidence="2">Disease resistance R13L4/SHOC-2-like LRR domain-containing protein</fullName>
    </recommendedName>
</protein>
<evidence type="ECO:0000313" key="3">
    <source>
        <dbReference type="EMBL" id="ESR59397.1"/>
    </source>
</evidence>
<accession>V4U0J0</accession>
<evidence type="ECO:0000313" key="4">
    <source>
        <dbReference type="Proteomes" id="UP000030687"/>
    </source>
</evidence>
<dbReference type="eggNOG" id="KOG4658">
    <property type="taxonomic scope" value="Eukaryota"/>
</dbReference>
<dbReference type="InterPro" id="IPR044974">
    <property type="entry name" value="Disease_R_plants"/>
</dbReference>
<evidence type="ECO:0000259" key="2">
    <source>
        <dbReference type="Pfam" id="PF23598"/>
    </source>
</evidence>